<evidence type="ECO:0000256" key="1">
    <source>
        <dbReference type="SAM" id="MobiDB-lite"/>
    </source>
</evidence>
<reference evidence="3" key="2">
    <citation type="submission" date="2020-02" db="EMBL/GenBank/DDBJ databases">
        <authorList>
            <person name="Matsumoto Y."/>
            <person name="Motooka D."/>
            <person name="Nakamura S."/>
        </authorList>
    </citation>
    <scope>NUCLEOTIDE SEQUENCE</scope>
    <source>
        <strain evidence="3">JCM 13671</strain>
    </source>
</reference>
<evidence type="ECO:0000313" key="4">
    <source>
        <dbReference type="Proteomes" id="UP000466931"/>
    </source>
</evidence>
<evidence type="ECO:0000256" key="2">
    <source>
        <dbReference type="SAM" id="SignalP"/>
    </source>
</evidence>
<feature type="region of interest" description="Disordered" evidence="1">
    <location>
        <begin position="33"/>
        <end position="59"/>
    </location>
</feature>
<accession>A0A7I7XY50</accession>
<gene>
    <name evidence="3" type="ORF">MCNF_24880</name>
</gene>
<feature type="compositionally biased region" description="Pro residues" evidence="1">
    <location>
        <begin position="126"/>
        <end position="168"/>
    </location>
</feature>
<feature type="signal peptide" evidence="2">
    <location>
        <begin position="1"/>
        <end position="30"/>
    </location>
</feature>
<keyword evidence="2" id="KW-0732">Signal</keyword>
<dbReference type="EMBL" id="AP022612">
    <property type="protein sequence ID" value="BBZ33883.1"/>
    <property type="molecule type" value="Genomic_DNA"/>
</dbReference>
<name>A0A7I7XY50_9MYCO</name>
<feature type="chain" id="PRO_5043714221" evidence="2">
    <location>
        <begin position="31"/>
        <end position="168"/>
    </location>
</feature>
<dbReference type="AlphaFoldDB" id="A0A7I7XY50"/>
<dbReference type="RefSeq" id="WP_109788619.1">
    <property type="nucleotide sequence ID" value="NZ_AP022612.1"/>
</dbReference>
<feature type="region of interest" description="Disordered" evidence="1">
    <location>
        <begin position="121"/>
        <end position="168"/>
    </location>
</feature>
<dbReference type="OrthoDB" id="9973893at2"/>
<keyword evidence="4" id="KW-1185">Reference proteome</keyword>
<reference evidence="3" key="1">
    <citation type="journal article" date="2019" name="Emerg. Microbes Infect.">
        <title>Comprehensive subspecies identification of 175 nontuberculous mycobacteria species based on 7547 genomic profiles.</title>
        <authorList>
            <person name="Matsumoto Y."/>
            <person name="Kinjo T."/>
            <person name="Motooka D."/>
            <person name="Nabeya D."/>
            <person name="Jung N."/>
            <person name="Uechi K."/>
            <person name="Horii T."/>
            <person name="Iida T."/>
            <person name="Fujita J."/>
            <person name="Nakamura S."/>
        </authorList>
    </citation>
    <scope>NUCLEOTIDE SEQUENCE [LARGE SCALE GENOMIC DNA]</scope>
    <source>
        <strain evidence="3">JCM 13671</strain>
    </source>
</reference>
<proteinExistence type="predicted"/>
<dbReference type="Proteomes" id="UP000466931">
    <property type="component" value="Chromosome"/>
</dbReference>
<sequence>MQHRSRLTRSAVVTALGFGVWLIGSVPAHAEPVDSQRNDIAAEDQDRDRERDENQTVQCPICPPEIQQALAQLGPMPEPGPLPPVDWPAAEVSVPVSVGLPAPPLPPLVLGSAADAVLPELASPQLLPPPPDLPPPPPPVLLPPPPEPPRLPPPPPPPGLPPPPWPLG</sequence>
<evidence type="ECO:0000313" key="3">
    <source>
        <dbReference type="EMBL" id="BBZ33883.1"/>
    </source>
</evidence>
<protein>
    <submittedName>
        <fullName evidence="3">Uncharacterized protein</fullName>
    </submittedName>
</protein>
<organism evidence="3 4">
    <name type="scientific">Mycolicibacterium confluentis</name>
    <dbReference type="NCBI Taxonomy" id="28047"/>
    <lineage>
        <taxon>Bacteria</taxon>
        <taxon>Bacillati</taxon>
        <taxon>Actinomycetota</taxon>
        <taxon>Actinomycetes</taxon>
        <taxon>Mycobacteriales</taxon>
        <taxon>Mycobacteriaceae</taxon>
        <taxon>Mycolicibacterium</taxon>
    </lineage>
</organism>
<feature type="compositionally biased region" description="Basic and acidic residues" evidence="1">
    <location>
        <begin position="44"/>
        <end position="54"/>
    </location>
</feature>